<dbReference type="Proteomes" id="UP000269396">
    <property type="component" value="Unassembled WGS sequence"/>
</dbReference>
<evidence type="ECO:0000313" key="2">
    <source>
        <dbReference type="Proteomes" id="UP000269396"/>
    </source>
</evidence>
<proteinExistence type="predicted"/>
<reference evidence="1 2" key="1">
    <citation type="submission" date="2018-11" db="EMBL/GenBank/DDBJ databases">
        <authorList>
            <consortium name="Pathogen Informatics"/>
        </authorList>
    </citation>
    <scope>NUCLEOTIDE SEQUENCE [LARGE SCALE GENOMIC DNA]</scope>
    <source>
        <strain>Denwood</strain>
        <strain evidence="2">Zambia</strain>
    </source>
</reference>
<protein>
    <submittedName>
        <fullName evidence="1">Uncharacterized protein</fullName>
    </submittedName>
</protein>
<name>A0A183NLP7_9TREM</name>
<gene>
    <name evidence="1" type="ORF">SMTD_LOCUS3033</name>
</gene>
<evidence type="ECO:0000313" key="1">
    <source>
        <dbReference type="EMBL" id="VDO91388.1"/>
    </source>
</evidence>
<dbReference type="AlphaFoldDB" id="A0A183NLP7"/>
<sequence>MFTLELEPSTLCHCIIHLATESWLPPTCAILIKSDYTNNSSPVSPIDKPSDIESTTSERQLTRLIRLYNDNNNNNQEKPYISIHPEGMNLYMRLGAVGKRNNNYRICCRFSLKFVNINIDSVKYSGYLFV</sequence>
<dbReference type="EMBL" id="UZAL01004883">
    <property type="protein sequence ID" value="VDO91388.1"/>
    <property type="molecule type" value="Genomic_DNA"/>
</dbReference>
<keyword evidence="2" id="KW-1185">Reference proteome</keyword>
<organism evidence="1 2">
    <name type="scientific">Schistosoma mattheei</name>
    <dbReference type="NCBI Taxonomy" id="31246"/>
    <lineage>
        <taxon>Eukaryota</taxon>
        <taxon>Metazoa</taxon>
        <taxon>Spiralia</taxon>
        <taxon>Lophotrochozoa</taxon>
        <taxon>Platyhelminthes</taxon>
        <taxon>Trematoda</taxon>
        <taxon>Digenea</taxon>
        <taxon>Strigeidida</taxon>
        <taxon>Schistosomatoidea</taxon>
        <taxon>Schistosomatidae</taxon>
        <taxon>Schistosoma</taxon>
    </lineage>
</organism>
<accession>A0A183NLP7</accession>